<evidence type="ECO:0008006" key="3">
    <source>
        <dbReference type="Google" id="ProtNLM"/>
    </source>
</evidence>
<sequence length="75" mass="8490">MSRGREEVMMMDKDMKKIVKALGQQGFEVERTKKGHIAVYREGRFVAMFAGTASDWRSIKNGLAAAKRAGFKWPP</sequence>
<name>A0A7J5DQP0_NOCSI</name>
<dbReference type="Proteomes" id="UP000449906">
    <property type="component" value="Unassembled WGS sequence"/>
</dbReference>
<proteinExistence type="predicted"/>
<dbReference type="EMBL" id="WBVM01000007">
    <property type="protein sequence ID" value="KAB2806984.1"/>
    <property type="molecule type" value="Genomic_DNA"/>
</dbReference>
<evidence type="ECO:0000313" key="2">
    <source>
        <dbReference type="Proteomes" id="UP000449906"/>
    </source>
</evidence>
<evidence type="ECO:0000313" key="1">
    <source>
        <dbReference type="EMBL" id="KAB2806984.1"/>
    </source>
</evidence>
<organism evidence="1 2">
    <name type="scientific">Nocardioides simplex</name>
    <name type="common">Arthrobacter simplex</name>
    <dbReference type="NCBI Taxonomy" id="2045"/>
    <lineage>
        <taxon>Bacteria</taxon>
        <taxon>Bacillati</taxon>
        <taxon>Actinomycetota</taxon>
        <taxon>Actinomycetes</taxon>
        <taxon>Propionibacteriales</taxon>
        <taxon>Nocardioidaceae</taxon>
        <taxon>Pimelobacter</taxon>
    </lineage>
</organism>
<dbReference type="AlphaFoldDB" id="A0A7J5DQP0"/>
<gene>
    <name evidence="1" type="ORF">F9L07_28540</name>
</gene>
<accession>A0A7J5DQP0</accession>
<dbReference type="RefSeq" id="WP_151583314.1">
    <property type="nucleotide sequence ID" value="NZ_WBVM01000007.1"/>
</dbReference>
<reference evidence="1 2" key="1">
    <citation type="submission" date="2019-09" db="EMBL/GenBank/DDBJ databases">
        <title>Pimelobacter sp. isolated from Paulinella.</title>
        <authorList>
            <person name="Jeong S.E."/>
        </authorList>
    </citation>
    <scope>NUCLEOTIDE SEQUENCE [LARGE SCALE GENOMIC DNA]</scope>
    <source>
        <strain evidence="1 2">Pch-N</strain>
    </source>
</reference>
<comment type="caution">
    <text evidence="1">The sequence shown here is derived from an EMBL/GenBank/DDBJ whole genome shotgun (WGS) entry which is preliminary data.</text>
</comment>
<protein>
    <recommendedName>
        <fullName evidence="3">HicA-like toxin</fullName>
    </recommendedName>
</protein>